<reference evidence="3 4" key="1">
    <citation type="journal article" date="2015" name="Microbes Environ.">
        <title>Distribution and evolution of nitrogen fixation genes in the phylum bacteroidetes.</title>
        <authorList>
            <person name="Inoue J."/>
            <person name="Oshima K."/>
            <person name="Suda W."/>
            <person name="Sakamoto M."/>
            <person name="Iino T."/>
            <person name="Noda S."/>
            <person name="Hongoh Y."/>
            <person name="Hattori M."/>
            <person name="Ohkuma M."/>
        </authorList>
    </citation>
    <scope>NUCLEOTIDE SEQUENCE [LARGE SCALE GENOMIC DNA]</scope>
    <source>
        <strain evidence="3">JCM 15548</strain>
    </source>
</reference>
<gene>
    <name evidence="3" type="ORF">JCM15548_13849</name>
</gene>
<dbReference type="Proteomes" id="UP000032900">
    <property type="component" value="Unassembled WGS sequence"/>
</dbReference>
<dbReference type="PANTHER" id="PTHR43000">
    <property type="entry name" value="DTDP-D-GLUCOSE 4,6-DEHYDRATASE-RELATED"/>
    <property type="match status" value="1"/>
</dbReference>
<keyword evidence="4" id="KW-1185">Reference proteome</keyword>
<dbReference type="AlphaFoldDB" id="A0A0E9M2W5"/>
<comment type="caution">
    <text evidence="3">The sequence shown here is derived from an EMBL/GenBank/DDBJ whole genome shotgun (WGS) entry which is preliminary data.</text>
</comment>
<dbReference type="RefSeq" id="WP_062127634.1">
    <property type="nucleotide sequence ID" value="NZ_BAZW01000049.1"/>
</dbReference>
<feature type="domain" description="NAD-dependent epimerase/dehydratase" evidence="2">
    <location>
        <begin position="5"/>
        <end position="223"/>
    </location>
</feature>
<dbReference type="Gene3D" id="3.40.50.720">
    <property type="entry name" value="NAD(P)-binding Rossmann-like Domain"/>
    <property type="match status" value="1"/>
</dbReference>
<evidence type="ECO:0000313" key="4">
    <source>
        <dbReference type="Proteomes" id="UP000032900"/>
    </source>
</evidence>
<dbReference type="EMBL" id="BAZW01000049">
    <property type="protein sequence ID" value="GAO31485.1"/>
    <property type="molecule type" value="Genomic_DNA"/>
</dbReference>
<dbReference type="SUPFAM" id="SSF51735">
    <property type="entry name" value="NAD(P)-binding Rossmann-fold domains"/>
    <property type="match status" value="1"/>
</dbReference>
<dbReference type="InterPro" id="IPR036291">
    <property type="entry name" value="NAD(P)-bd_dom_sf"/>
</dbReference>
<organism evidence="3 4">
    <name type="scientific">Geofilum rubicundum JCM 15548</name>
    <dbReference type="NCBI Taxonomy" id="1236989"/>
    <lineage>
        <taxon>Bacteria</taxon>
        <taxon>Pseudomonadati</taxon>
        <taxon>Bacteroidota</taxon>
        <taxon>Bacteroidia</taxon>
        <taxon>Marinilabiliales</taxon>
        <taxon>Marinilabiliaceae</taxon>
        <taxon>Geofilum</taxon>
    </lineage>
</organism>
<dbReference type="STRING" id="1236989.JCM15548_13849"/>
<dbReference type="Pfam" id="PF01370">
    <property type="entry name" value="Epimerase"/>
    <property type="match status" value="1"/>
</dbReference>
<proteinExistence type="inferred from homology"/>
<dbReference type="InterPro" id="IPR001509">
    <property type="entry name" value="Epimerase_deHydtase"/>
</dbReference>
<dbReference type="CDD" id="cd08946">
    <property type="entry name" value="SDR_e"/>
    <property type="match status" value="1"/>
</dbReference>
<evidence type="ECO:0000313" key="3">
    <source>
        <dbReference type="EMBL" id="GAO31485.1"/>
    </source>
</evidence>
<dbReference type="OrthoDB" id="9801785at2"/>
<protein>
    <submittedName>
        <fullName evidence="3">UDP-glucose 4-epimerase</fullName>
    </submittedName>
</protein>
<comment type="similarity">
    <text evidence="1">Belongs to the NAD(P)-dependent epimerase/dehydratase family.</text>
</comment>
<name>A0A0E9M2W5_9BACT</name>
<accession>A0A0E9M2W5</accession>
<evidence type="ECO:0000256" key="1">
    <source>
        <dbReference type="ARBA" id="ARBA00007637"/>
    </source>
</evidence>
<evidence type="ECO:0000259" key="2">
    <source>
        <dbReference type="Pfam" id="PF01370"/>
    </source>
</evidence>
<sequence length="321" mass="36649">MESKILITGGSGFIGTNLVEHLLRTNSNVLSLDIVPPKIASHEEIWQKVDIRDKLVLEEVVKKFLPDVVVHLAARTDLNGQALDDYSSNILGVEVLIAVIKGCSSIKRVLFASSMYVCRPGYKPEGNLDYEPHTIYGESKVESEQIIRGSDLDVPWVIFRPTSIWGPWFGEPYSDFFNIVLNGKYFHMGDKACKKTYGYIENTVRQIESLIEADTAKIKSKVFYLGDWPEYDISEWADEIAKEINKKIISVPFVFFRFGAWFGDFLKVFGVKFPMTSFRLKNMTTDNVHDLQSIMEFMPTLAVCRKDGVKRTIHWIDTLKN</sequence>